<evidence type="ECO:0000313" key="4">
    <source>
        <dbReference type="EMBL" id="KAE8681442.1"/>
    </source>
</evidence>
<dbReference type="GO" id="GO:0005783">
    <property type="term" value="C:endoplasmic reticulum"/>
    <property type="evidence" value="ECO:0007669"/>
    <property type="project" value="TreeGrafter"/>
</dbReference>
<dbReference type="InterPro" id="IPR036249">
    <property type="entry name" value="Thioredoxin-like_sf"/>
</dbReference>
<dbReference type="InterPro" id="IPR013766">
    <property type="entry name" value="Thioredoxin_domain"/>
</dbReference>
<organism evidence="4 5">
    <name type="scientific">Hibiscus syriacus</name>
    <name type="common">Rose of Sharon</name>
    <dbReference type="NCBI Taxonomy" id="106335"/>
    <lineage>
        <taxon>Eukaryota</taxon>
        <taxon>Viridiplantae</taxon>
        <taxon>Streptophyta</taxon>
        <taxon>Embryophyta</taxon>
        <taxon>Tracheophyta</taxon>
        <taxon>Spermatophyta</taxon>
        <taxon>Magnoliopsida</taxon>
        <taxon>eudicotyledons</taxon>
        <taxon>Gunneridae</taxon>
        <taxon>Pentapetalae</taxon>
        <taxon>rosids</taxon>
        <taxon>malvids</taxon>
        <taxon>Malvales</taxon>
        <taxon>Malvaceae</taxon>
        <taxon>Malvoideae</taxon>
        <taxon>Hibiscus</taxon>
    </lineage>
</organism>
<dbReference type="GO" id="GO:0003756">
    <property type="term" value="F:protein disulfide isomerase activity"/>
    <property type="evidence" value="ECO:0007669"/>
    <property type="project" value="TreeGrafter"/>
</dbReference>
<dbReference type="Gene3D" id="3.40.30.10">
    <property type="entry name" value="Glutaredoxin"/>
    <property type="match status" value="1"/>
</dbReference>
<proteinExistence type="inferred from homology"/>
<dbReference type="InterPro" id="IPR017937">
    <property type="entry name" value="Thioredoxin_CS"/>
</dbReference>
<dbReference type="PANTHER" id="PTHR45672">
    <property type="entry name" value="PROTEIN DISULFIDE-ISOMERASE C17H9.14C-RELATED"/>
    <property type="match status" value="1"/>
</dbReference>
<dbReference type="GO" id="GO:0006457">
    <property type="term" value="P:protein folding"/>
    <property type="evidence" value="ECO:0007669"/>
    <property type="project" value="TreeGrafter"/>
</dbReference>
<dbReference type="PANTHER" id="PTHR45672:SF19">
    <property type="entry name" value="PROTEIN DISULFIDE-ISOMERASE LIKE 2-1"/>
    <property type="match status" value="1"/>
</dbReference>
<gene>
    <name evidence="4" type="ORF">F3Y22_tig00111330pilonHSYRG00812</name>
</gene>
<dbReference type="InterPro" id="IPR051063">
    <property type="entry name" value="PDI"/>
</dbReference>
<dbReference type="PROSITE" id="PS00194">
    <property type="entry name" value="THIOREDOXIN_1"/>
    <property type="match status" value="1"/>
</dbReference>
<comment type="similarity">
    <text evidence="1">Belongs to the protein disulfide isomerase family.</text>
</comment>
<accession>A0A6A2YQB1</accession>
<evidence type="ECO:0000313" key="5">
    <source>
        <dbReference type="Proteomes" id="UP000436088"/>
    </source>
</evidence>
<dbReference type="Proteomes" id="UP000436088">
    <property type="component" value="Unassembled WGS sequence"/>
</dbReference>
<comment type="caution">
    <text evidence="4">The sequence shown here is derived from an EMBL/GenBank/DDBJ whole genome shotgun (WGS) entry which is preliminary data.</text>
</comment>
<dbReference type="SUPFAM" id="SSF52833">
    <property type="entry name" value="Thioredoxin-like"/>
    <property type="match status" value="1"/>
</dbReference>
<feature type="region of interest" description="Disordered" evidence="2">
    <location>
        <begin position="35"/>
        <end position="94"/>
    </location>
</feature>
<name>A0A6A2YQB1_HIBSY</name>
<reference evidence="4" key="1">
    <citation type="submission" date="2019-09" db="EMBL/GenBank/DDBJ databases">
        <title>Draft genome information of white flower Hibiscus syriacus.</title>
        <authorList>
            <person name="Kim Y.-M."/>
        </authorList>
    </citation>
    <scope>NUCLEOTIDE SEQUENCE [LARGE SCALE GENOMIC DNA]</scope>
    <source>
        <strain evidence="4">YM2019G1</strain>
    </source>
</reference>
<dbReference type="Pfam" id="PF00085">
    <property type="entry name" value="Thioredoxin"/>
    <property type="match status" value="1"/>
</dbReference>
<evidence type="ECO:0000259" key="3">
    <source>
        <dbReference type="PROSITE" id="PS51352"/>
    </source>
</evidence>
<dbReference type="PROSITE" id="PS51352">
    <property type="entry name" value="THIOREDOXIN_2"/>
    <property type="match status" value="1"/>
</dbReference>
<feature type="compositionally biased region" description="Basic and acidic residues" evidence="2">
    <location>
        <begin position="53"/>
        <end position="69"/>
    </location>
</feature>
<evidence type="ECO:0000256" key="2">
    <source>
        <dbReference type="SAM" id="MobiDB-lite"/>
    </source>
</evidence>
<keyword evidence="5" id="KW-1185">Reference proteome</keyword>
<dbReference type="EMBL" id="VEPZ02001308">
    <property type="protein sequence ID" value="KAE8681442.1"/>
    <property type="molecule type" value="Genomic_DNA"/>
</dbReference>
<dbReference type="AlphaFoldDB" id="A0A6A2YQB1"/>
<sequence>MKTHCQNIPTTPFCFTLLGPKERELERIPENSTGVLRFPESNEHPSHRSSLFGDHRRTLAPEKGEKDTTRSLPLITNPGSDFRDGGDSDGEEQPARTMARVISSEGSHADGEVEQLNSRICCPSSVVVLNADNFDEVVLDETKDVLVEFYAPWCGHCKILAPTYEEVATAFKMEDDVIIANLDADKYKDLEEKLVFCQVGLDPLVKEFVAATGDEKEISIFKDQKEVEIQGFDSRAWIRAWPAWATVALVSVDG</sequence>
<evidence type="ECO:0000256" key="1">
    <source>
        <dbReference type="ARBA" id="ARBA00006347"/>
    </source>
</evidence>
<feature type="domain" description="Thioredoxin" evidence="3">
    <location>
        <begin position="87"/>
        <end position="243"/>
    </location>
</feature>
<protein>
    <recommendedName>
        <fullName evidence="3">Thioredoxin domain-containing protein</fullName>
    </recommendedName>
</protein>